<evidence type="ECO:0000313" key="3">
    <source>
        <dbReference type="Proteomes" id="UP000612899"/>
    </source>
</evidence>
<dbReference type="EMBL" id="BONY01000012">
    <property type="protein sequence ID" value="GIH04347.1"/>
    <property type="molecule type" value="Genomic_DNA"/>
</dbReference>
<accession>A0A8J3VFQ6</accession>
<dbReference type="RefSeq" id="WP_203908232.1">
    <property type="nucleotide sequence ID" value="NZ_BONY01000012.1"/>
</dbReference>
<feature type="transmembrane region" description="Helical" evidence="1">
    <location>
        <begin position="6"/>
        <end position="29"/>
    </location>
</feature>
<comment type="caution">
    <text evidence="2">The sequence shown here is derived from an EMBL/GenBank/DDBJ whole genome shotgun (WGS) entry which is preliminary data.</text>
</comment>
<name>A0A8J3VFQ6_9ACTN</name>
<keyword evidence="3" id="KW-1185">Reference proteome</keyword>
<sequence>MPGLDYSLLFEATTAIATLAVPIIVAIMAHRFSNRLKAWEASQWRNQELIKARLEYYRQLVPKLNDLMCYLTFIGSWKEFTPPAMVGSKRELDREFFCAAPLFDDDVYEAYNQFMSQCFVTHGGWGTDAQLRTSYRGRRSVASQWNPAWEGLFAYQADQTIPKGELEKTLARYNALIAAFARNIDLSNTHDRYVGANILFEPVIDAERTSPPGK</sequence>
<proteinExistence type="predicted"/>
<protein>
    <submittedName>
        <fullName evidence="2">Uncharacterized protein</fullName>
    </submittedName>
</protein>
<reference evidence="2" key="1">
    <citation type="submission" date="2021-01" db="EMBL/GenBank/DDBJ databases">
        <title>Whole genome shotgun sequence of Rhizocola hellebori NBRC 109834.</title>
        <authorList>
            <person name="Komaki H."/>
            <person name="Tamura T."/>
        </authorList>
    </citation>
    <scope>NUCLEOTIDE SEQUENCE</scope>
    <source>
        <strain evidence="2">NBRC 109834</strain>
    </source>
</reference>
<dbReference type="AlphaFoldDB" id="A0A8J3VFQ6"/>
<keyword evidence="1" id="KW-1133">Transmembrane helix</keyword>
<evidence type="ECO:0000313" key="2">
    <source>
        <dbReference type="EMBL" id="GIH04347.1"/>
    </source>
</evidence>
<evidence type="ECO:0000256" key="1">
    <source>
        <dbReference type="SAM" id="Phobius"/>
    </source>
</evidence>
<dbReference type="Proteomes" id="UP000612899">
    <property type="component" value="Unassembled WGS sequence"/>
</dbReference>
<keyword evidence="1" id="KW-0812">Transmembrane</keyword>
<organism evidence="2 3">
    <name type="scientific">Rhizocola hellebori</name>
    <dbReference type="NCBI Taxonomy" id="1392758"/>
    <lineage>
        <taxon>Bacteria</taxon>
        <taxon>Bacillati</taxon>
        <taxon>Actinomycetota</taxon>
        <taxon>Actinomycetes</taxon>
        <taxon>Micromonosporales</taxon>
        <taxon>Micromonosporaceae</taxon>
        <taxon>Rhizocola</taxon>
    </lineage>
</organism>
<keyword evidence="1" id="KW-0472">Membrane</keyword>
<gene>
    <name evidence="2" type="ORF">Rhe02_24140</name>
</gene>